<evidence type="ECO:0000313" key="3">
    <source>
        <dbReference type="Proteomes" id="UP001642483"/>
    </source>
</evidence>
<organism evidence="2 3">
    <name type="scientific">Clavelina lepadiformis</name>
    <name type="common">Light-bulb sea squirt</name>
    <name type="synonym">Ascidia lepadiformis</name>
    <dbReference type="NCBI Taxonomy" id="159417"/>
    <lineage>
        <taxon>Eukaryota</taxon>
        <taxon>Metazoa</taxon>
        <taxon>Chordata</taxon>
        <taxon>Tunicata</taxon>
        <taxon>Ascidiacea</taxon>
        <taxon>Aplousobranchia</taxon>
        <taxon>Clavelinidae</taxon>
        <taxon>Clavelina</taxon>
    </lineage>
</organism>
<feature type="compositionally biased region" description="Basic residues" evidence="1">
    <location>
        <begin position="309"/>
        <end position="330"/>
    </location>
</feature>
<dbReference type="Proteomes" id="UP001642483">
    <property type="component" value="Unassembled WGS sequence"/>
</dbReference>
<sequence length="330" mass="37650">MDGAVGGVQISNDLGIIDTNAENSNLSPAEQRKLEKVERSHQKKKEKWKVFVDFLLRHMSIVTTKYVAWEKEEFEQFKDALEKAQRLDQKESNVAAKTYKKLKERSDLLATRRFYGESNKIKKYIDLIARLRGLNLIARDFYKSIKKGKVEPLENILNHLQYWKGFTGKTFDIGELNPKGVDMKHPGMKYVMWLCLVRTLLSLGQKFLQCASELTEIPLVSASVYVRFNLTEEQMTVCLRLEDILATHVTKATGVQTSDFGKRSSLNFSGLASGLEVLKRRNSGGKNVMQLPGESDHLTFELPPEPPKEKKKKKKGKKGKKGSAKKRKKK</sequence>
<gene>
    <name evidence="2" type="ORF">CVLEPA_LOCUS23277</name>
</gene>
<protein>
    <submittedName>
        <fullName evidence="2">Uncharacterized protein</fullName>
    </submittedName>
</protein>
<name>A0ABP0GI83_CLALP</name>
<dbReference type="EMBL" id="CAWYQH010000119">
    <property type="protein sequence ID" value="CAK8690693.1"/>
    <property type="molecule type" value="Genomic_DNA"/>
</dbReference>
<keyword evidence="3" id="KW-1185">Reference proteome</keyword>
<feature type="region of interest" description="Disordered" evidence="1">
    <location>
        <begin position="285"/>
        <end position="330"/>
    </location>
</feature>
<accession>A0ABP0GI83</accession>
<reference evidence="2 3" key="1">
    <citation type="submission" date="2024-02" db="EMBL/GenBank/DDBJ databases">
        <authorList>
            <person name="Daric V."/>
            <person name="Darras S."/>
        </authorList>
    </citation>
    <scope>NUCLEOTIDE SEQUENCE [LARGE SCALE GENOMIC DNA]</scope>
</reference>
<evidence type="ECO:0000313" key="2">
    <source>
        <dbReference type="EMBL" id="CAK8690693.1"/>
    </source>
</evidence>
<proteinExistence type="predicted"/>
<comment type="caution">
    <text evidence="2">The sequence shown here is derived from an EMBL/GenBank/DDBJ whole genome shotgun (WGS) entry which is preliminary data.</text>
</comment>
<evidence type="ECO:0000256" key="1">
    <source>
        <dbReference type="SAM" id="MobiDB-lite"/>
    </source>
</evidence>